<feature type="region of interest" description="Disordered" evidence="1">
    <location>
        <begin position="763"/>
        <end position="782"/>
    </location>
</feature>
<feature type="region of interest" description="Disordered" evidence="1">
    <location>
        <begin position="89"/>
        <end position="113"/>
    </location>
</feature>
<dbReference type="GO" id="GO:0016538">
    <property type="term" value="F:cyclin-dependent protein serine/threonine kinase regulator activity"/>
    <property type="evidence" value="ECO:0007669"/>
    <property type="project" value="TreeGrafter"/>
</dbReference>
<dbReference type="OrthoDB" id="3149314at2759"/>
<dbReference type="GO" id="GO:0000307">
    <property type="term" value="C:cyclin-dependent protein kinase holoenzyme complex"/>
    <property type="evidence" value="ECO:0007669"/>
    <property type="project" value="TreeGrafter"/>
</dbReference>
<feature type="compositionally biased region" description="Polar residues" evidence="1">
    <location>
        <begin position="91"/>
        <end position="108"/>
    </location>
</feature>
<dbReference type="InterPro" id="IPR013922">
    <property type="entry name" value="Cyclin_PHO80-like"/>
</dbReference>
<feature type="region of interest" description="Disordered" evidence="1">
    <location>
        <begin position="434"/>
        <end position="522"/>
    </location>
</feature>
<dbReference type="EMBL" id="CAJMXA010003703">
    <property type="protein sequence ID" value="CAE6512462.1"/>
    <property type="molecule type" value="Genomic_DNA"/>
</dbReference>
<dbReference type="AlphaFoldDB" id="A0A8H3HIK1"/>
<name>A0A8H3HIK1_9AGAM</name>
<protein>
    <submittedName>
        <fullName evidence="2">Uncharacterized protein</fullName>
    </submittedName>
</protein>
<feature type="compositionally biased region" description="Acidic residues" evidence="1">
    <location>
        <begin position="223"/>
        <end position="240"/>
    </location>
</feature>
<comment type="caution">
    <text evidence="2">The sequence shown here is derived from an EMBL/GenBank/DDBJ whole genome shotgun (WGS) entry which is preliminary data.</text>
</comment>
<dbReference type="CDD" id="cd20557">
    <property type="entry name" value="CYCLIN_ScPCL1-like"/>
    <property type="match status" value="1"/>
</dbReference>
<reference evidence="2" key="1">
    <citation type="submission" date="2021-01" db="EMBL/GenBank/DDBJ databases">
        <authorList>
            <person name="Kaushik A."/>
        </authorList>
    </citation>
    <scope>NUCLEOTIDE SEQUENCE</scope>
    <source>
        <strain evidence="2">AG6-10EEA</strain>
    </source>
</reference>
<gene>
    <name evidence="2" type="ORF">RDB_LOCUS131101</name>
</gene>
<dbReference type="PANTHER" id="PTHR15615:SF36">
    <property type="entry name" value="PHO85 CYCLIN-5"/>
    <property type="match status" value="1"/>
</dbReference>
<dbReference type="Gene3D" id="1.10.472.10">
    <property type="entry name" value="Cyclin-like"/>
    <property type="match status" value="1"/>
</dbReference>
<sequence length="849" mass="91955">MLSTTMSYGDLVRGLHLQNPLIDFNSLNITNDNYLFDSDYFSYLVDSPENIPSPEMHDMDYFPHRVFIIGGKCTGCLLSATDPRRTRSLTDIHSNAPTPSPLRQSATAGNAGAGQVCESLPESAHLPGTWQYSQPIQTPSTVKPQVLRSMTPLSGISTPASVTPTPVSATPTTIHPSRILVTPASAISPVSPVRERGFFGRPMTHGQTAFGEATSGAARSHDGDDDDARTEIGSPEEDMDHEGPGGGGGQSSLRLPPIQSLPPMSIQPIYTGPTTISQDVLLYGPAGVTPAPAELLRNNVHDKLPPVPAFAPPRQATFFGIQNIPVVDGSTRFATMCAPGVRPVSAPIRPVYPPAGLAPLVASHQGLPHGGLTAPIERGDEMAEWKERQRAKERADIVVKDGELTAAERAEMEKRICASAMSVKVINHIYYGSDEVPKTRSPTTATRRLSEDDDVMPGPTITTRAGSSRDTAYWPPTPASMPSSPESPRTRRGRQRASLRKEVLGIETVEREEEQQDSSHDQPARTLNWFVTEVLRRSRTSINVLQVALAYLAGAKPEIHKELRAAADCQAELALKIAGLPACIREALPNMDWMGGDFTPSPLIDPRRTFLASLVLASKFLLDKAFSNKAWAKLSGLEALEVGKCERALGSALNWRLWVGREVAPQFGSSTSEQPPVQPQQVFSPAYTSDNLSVISSPPGSQGSIMTTSSTPTLYPDSEPDVLQGYGEVDQWTQTPEYIDSNEPMVVHNDEDLQRTRVRERAAMSQSETFASSRPVLPPIRSFDRPPLRHSVSEMVTPQTNSNMGCAHAAPIYVEVGRESPLAYAALDQPWNAINASHWDFGTDGVVGA</sequence>
<dbReference type="PANTHER" id="PTHR15615">
    <property type="match status" value="1"/>
</dbReference>
<organism evidence="2 3">
    <name type="scientific">Rhizoctonia solani</name>
    <dbReference type="NCBI Taxonomy" id="456999"/>
    <lineage>
        <taxon>Eukaryota</taxon>
        <taxon>Fungi</taxon>
        <taxon>Dikarya</taxon>
        <taxon>Basidiomycota</taxon>
        <taxon>Agaricomycotina</taxon>
        <taxon>Agaricomycetes</taxon>
        <taxon>Cantharellales</taxon>
        <taxon>Ceratobasidiaceae</taxon>
        <taxon>Rhizoctonia</taxon>
    </lineage>
</organism>
<proteinExistence type="predicted"/>
<dbReference type="GO" id="GO:0005634">
    <property type="term" value="C:nucleus"/>
    <property type="evidence" value="ECO:0007669"/>
    <property type="project" value="TreeGrafter"/>
</dbReference>
<evidence type="ECO:0000313" key="3">
    <source>
        <dbReference type="Proteomes" id="UP000663853"/>
    </source>
</evidence>
<dbReference type="Proteomes" id="UP000663853">
    <property type="component" value="Unassembled WGS sequence"/>
</dbReference>
<accession>A0A8H3HIK1</accession>
<feature type="compositionally biased region" description="Low complexity" evidence="1">
    <location>
        <begin position="157"/>
        <end position="173"/>
    </location>
</feature>
<dbReference type="GO" id="GO:0019901">
    <property type="term" value="F:protein kinase binding"/>
    <property type="evidence" value="ECO:0007669"/>
    <property type="project" value="InterPro"/>
</dbReference>
<evidence type="ECO:0000256" key="1">
    <source>
        <dbReference type="SAM" id="MobiDB-lite"/>
    </source>
</evidence>
<feature type="compositionally biased region" description="Polar residues" evidence="1">
    <location>
        <begin position="460"/>
        <end position="470"/>
    </location>
</feature>
<feature type="region of interest" description="Disordered" evidence="1">
    <location>
        <begin position="154"/>
        <end position="173"/>
    </location>
</feature>
<feature type="region of interest" description="Disordered" evidence="1">
    <location>
        <begin position="209"/>
        <end position="256"/>
    </location>
</feature>
<evidence type="ECO:0000313" key="2">
    <source>
        <dbReference type="EMBL" id="CAE6512462.1"/>
    </source>
</evidence>